<dbReference type="InterPro" id="IPR015943">
    <property type="entry name" value="WD40/YVTN_repeat-like_dom_sf"/>
</dbReference>
<evidence type="ECO:0000313" key="1">
    <source>
        <dbReference type="EMBL" id="RKX70151.1"/>
    </source>
</evidence>
<protein>
    <recommendedName>
        <fullName evidence="3">Sortilin N-terminal domain-containing protein</fullName>
    </recommendedName>
</protein>
<dbReference type="SUPFAM" id="SSF110296">
    <property type="entry name" value="Oligoxyloglucan reducing end-specific cellobiohydrolase"/>
    <property type="match status" value="1"/>
</dbReference>
<organism evidence="1 2">
    <name type="scientific">candidate division WOR-3 bacterium</name>
    <dbReference type="NCBI Taxonomy" id="2052148"/>
    <lineage>
        <taxon>Bacteria</taxon>
        <taxon>Bacteria division WOR-3</taxon>
    </lineage>
</organism>
<comment type="caution">
    <text evidence="1">The sequence shown here is derived from an EMBL/GenBank/DDBJ whole genome shotgun (WGS) entry which is preliminary data.</text>
</comment>
<accession>A0A660SJF6</accession>
<dbReference type="AlphaFoldDB" id="A0A660SJF6"/>
<proteinExistence type="predicted"/>
<gene>
    <name evidence="1" type="ORF">DRP53_05920</name>
</gene>
<dbReference type="Proteomes" id="UP000268469">
    <property type="component" value="Unassembled WGS sequence"/>
</dbReference>
<evidence type="ECO:0000313" key="2">
    <source>
        <dbReference type="Proteomes" id="UP000268469"/>
    </source>
</evidence>
<dbReference type="EMBL" id="QNBE01000049">
    <property type="protein sequence ID" value="RKX70151.1"/>
    <property type="molecule type" value="Genomic_DNA"/>
</dbReference>
<dbReference type="Gene3D" id="2.130.10.10">
    <property type="entry name" value="YVTN repeat-like/Quinoprotein amine dehydrogenase"/>
    <property type="match status" value="2"/>
</dbReference>
<name>A0A660SJF6_UNCW3</name>
<evidence type="ECO:0008006" key="3">
    <source>
        <dbReference type="Google" id="ProtNLM"/>
    </source>
</evidence>
<sequence length="242" mass="27970">MALRDLLKFYDSRVEAPVKQNDIRIIPNTQGSEVFITCTRNKITKVLHVTNYGQSWSTVYEGNSYSAIGLNEIVYNPLNINMWWVAQGKKAPIPDDYFCLMTENMGQTWEEINNYPPTDDYPQPIYTIAVNPISPNILYIGDDDAMGSQPPSPIHMWKSKDFGKSWFALENALPYDNHDIYDVAVDPVQPDTLYVSAYYGVYKSYNGGNTFQRLNLDVENNWITVDRNRQFDIYQDFIIFLL</sequence>
<reference evidence="1 2" key="1">
    <citation type="submission" date="2018-06" db="EMBL/GenBank/DDBJ databases">
        <title>Extensive metabolic versatility and redundancy in microbially diverse, dynamic hydrothermal sediments.</title>
        <authorList>
            <person name="Dombrowski N."/>
            <person name="Teske A."/>
            <person name="Baker B.J."/>
        </authorList>
    </citation>
    <scope>NUCLEOTIDE SEQUENCE [LARGE SCALE GENOMIC DNA]</scope>
    <source>
        <strain evidence="1">B36_G15</strain>
    </source>
</reference>